<sequence>MDISRFEPFIQTPTYWVSGRYIFREGDIICPVFVVATATPEVFEVTYYTYSYWPLLTKPSFGPFKKAVWPVGATEIFIFEVEGADGLTPSENLFPDDLEDRAWDADWESPETVANLLCPYMPPLEEYDPLTHELNGGFVGDIEACFEAWATSENQDTPDFWAAS</sequence>
<dbReference type="EMBL" id="CAEZYH010000008">
    <property type="protein sequence ID" value="CAB4710665.1"/>
    <property type="molecule type" value="Genomic_DNA"/>
</dbReference>
<evidence type="ECO:0000313" key="4">
    <source>
        <dbReference type="EMBL" id="CAB4890304.1"/>
    </source>
</evidence>
<evidence type="ECO:0000313" key="1">
    <source>
        <dbReference type="EMBL" id="CAB4710665.1"/>
    </source>
</evidence>
<evidence type="ECO:0000313" key="2">
    <source>
        <dbReference type="EMBL" id="CAB4793578.1"/>
    </source>
</evidence>
<evidence type="ECO:0000313" key="3">
    <source>
        <dbReference type="EMBL" id="CAB4861331.1"/>
    </source>
</evidence>
<dbReference type="AlphaFoldDB" id="A0A6J7F9L3"/>
<organism evidence="4">
    <name type="scientific">freshwater metagenome</name>
    <dbReference type="NCBI Taxonomy" id="449393"/>
    <lineage>
        <taxon>unclassified sequences</taxon>
        <taxon>metagenomes</taxon>
        <taxon>ecological metagenomes</taxon>
    </lineage>
</organism>
<proteinExistence type="predicted"/>
<dbReference type="EMBL" id="CAFAAL010000008">
    <property type="protein sequence ID" value="CAB4793578.1"/>
    <property type="molecule type" value="Genomic_DNA"/>
</dbReference>
<reference evidence="4" key="1">
    <citation type="submission" date="2020-05" db="EMBL/GenBank/DDBJ databases">
        <authorList>
            <person name="Chiriac C."/>
            <person name="Salcher M."/>
            <person name="Ghai R."/>
            <person name="Kavagutti S V."/>
        </authorList>
    </citation>
    <scope>NUCLEOTIDE SEQUENCE</scope>
</reference>
<dbReference type="EMBL" id="CAFBMF010000010">
    <property type="protein sequence ID" value="CAB4890304.1"/>
    <property type="molecule type" value="Genomic_DNA"/>
</dbReference>
<gene>
    <name evidence="1" type="ORF">UFOPK2658_00383</name>
    <name evidence="2" type="ORF">UFOPK3004_00198</name>
    <name evidence="3" type="ORF">UFOPK3304_00473</name>
    <name evidence="4" type="ORF">UFOPK3494_00296</name>
</gene>
<name>A0A6J7F9L3_9ZZZZ</name>
<protein>
    <submittedName>
        <fullName evidence="4">Unannotated protein</fullName>
    </submittedName>
</protein>
<accession>A0A6J7F9L3</accession>
<dbReference type="EMBL" id="CAFBLJ010000016">
    <property type="protein sequence ID" value="CAB4861331.1"/>
    <property type="molecule type" value="Genomic_DNA"/>
</dbReference>